<organism evidence="1 2">
    <name type="scientific">Tetragenococcus halophilus (strain DSM 20338 / JCM 20259 / NCIMB 9735 / NBRC 12172)</name>
    <name type="common">Pediococcus halophilus</name>
    <dbReference type="NCBI Taxonomy" id="945021"/>
    <lineage>
        <taxon>Bacteria</taxon>
        <taxon>Bacillati</taxon>
        <taxon>Bacillota</taxon>
        <taxon>Bacilli</taxon>
        <taxon>Lactobacillales</taxon>
        <taxon>Enterococcaceae</taxon>
        <taxon>Tetragenococcus</taxon>
    </lineage>
</organism>
<dbReference type="KEGG" id="thl:TEH_14190"/>
<accession>A0AAN1SHT5</accession>
<gene>
    <name evidence="1" type="ordered locus">TEH_14190</name>
</gene>
<dbReference type="Proteomes" id="UP000002663">
    <property type="component" value="Chromosome"/>
</dbReference>
<sequence length="74" mass="8830">MMSLSITINCYLPQVVKPMTIDGPDDPHVIMIRGWSDYRKCLLKEAMEQLYTSKRRAIGWRFSRECSSRFRRYP</sequence>
<evidence type="ECO:0000313" key="1">
    <source>
        <dbReference type="EMBL" id="BAK94746.1"/>
    </source>
</evidence>
<protein>
    <submittedName>
        <fullName evidence="1">Uncharacterized protein</fullName>
    </submittedName>
</protein>
<evidence type="ECO:0000313" key="2">
    <source>
        <dbReference type="Proteomes" id="UP000002663"/>
    </source>
</evidence>
<proteinExistence type="predicted"/>
<name>A0AAN1SHT5_TETHN</name>
<dbReference type="EMBL" id="AP012046">
    <property type="protein sequence ID" value="BAK94746.1"/>
    <property type="molecule type" value="Genomic_DNA"/>
</dbReference>
<reference evidence="1 2" key="1">
    <citation type="submission" date="2011-01" db="EMBL/GenBank/DDBJ databases">
        <title>Whole genome sequence of Tetragenococcus halophilus NBRC 12172.</title>
        <authorList>
            <person name="Nakazawa H."/>
            <person name="Omata S."/>
            <person name="Koga C."/>
            <person name="Watanabe Y."/>
            <person name="Katano Y."/>
            <person name="Ito N."/>
            <person name="Tsukatani N."/>
            <person name="Ankai A."/>
            <person name="Oguchi A."/>
            <person name="Fukui S."/>
            <person name="Yashiro I."/>
            <person name="Kamata S."/>
            <person name="Hashimoto Y."/>
            <person name="Yamazaki J."/>
            <person name="Taguchi H."/>
            <person name="Tanaka A."/>
            <person name="Koyama T."/>
            <person name="Ichige A."/>
            <person name="Hanya Y."/>
            <person name="Tanikawa S."/>
            <person name="Yamazaki S."/>
            <person name="Fujita N."/>
        </authorList>
    </citation>
    <scope>NUCLEOTIDE SEQUENCE [LARGE SCALE GENOMIC DNA]</scope>
    <source>
        <strain evidence="2">DSM 20338 / JCM 20259 / NCIMB 9735 / NBRC 12172</strain>
    </source>
</reference>
<dbReference type="AlphaFoldDB" id="A0AAN1SHT5"/>